<evidence type="ECO:0008006" key="5">
    <source>
        <dbReference type="Google" id="ProtNLM"/>
    </source>
</evidence>
<feature type="transmembrane region" description="Helical" evidence="2">
    <location>
        <begin position="99"/>
        <end position="120"/>
    </location>
</feature>
<proteinExistence type="predicted"/>
<dbReference type="RefSeq" id="WP_204920048.1">
    <property type="nucleotide sequence ID" value="NZ_BAAAQP010000003.1"/>
</dbReference>
<dbReference type="EMBL" id="JAFBCF010000001">
    <property type="protein sequence ID" value="MBM7800700.1"/>
    <property type="molecule type" value="Genomic_DNA"/>
</dbReference>
<feature type="compositionally biased region" description="Polar residues" evidence="1">
    <location>
        <begin position="1"/>
        <end position="15"/>
    </location>
</feature>
<protein>
    <recommendedName>
        <fullName evidence="5">Holin-X, holin superfamily III</fullName>
    </recommendedName>
</protein>
<keyword evidence="2" id="KW-0472">Membrane</keyword>
<dbReference type="Proteomes" id="UP000704762">
    <property type="component" value="Unassembled WGS sequence"/>
</dbReference>
<evidence type="ECO:0000313" key="4">
    <source>
        <dbReference type="Proteomes" id="UP000704762"/>
    </source>
</evidence>
<dbReference type="Pfam" id="PF07332">
    <property type="entry name" value="Phage_holin_3_6"/>
    <property type="match status" value="1"/>
</dbReference>
<evidence type="ECO:0000313" key="3">
    <source>
        <dbReference type="EMBL" id="MBM7800700.1"/>
    </source>
</evidence>
<gene>
    <name evidence="3" type="ORF">JOE57_003621</name>
</gene>
<evidence type="ECO:0000256" key="1">
    <source>
        <dbReference type="SAM" id="MobiDB-lite"/>
    </source>
</evidence>
<keyword evidence="2" id="KW-0812">Transmembrane</keyword>
<comment type="caution">
    <text evidence="3">The sequence shown here is derived from an EMBL/GenBank/DDBJ whole genome shotgun (WGS) entry which is preliminary data.</text>
</comment>
<reference evidence="3 4" key="1">
    <citation type="submission" date="2021-01" db="EMBL/GenBank/DDBJ databases">
        <title>Sequencing the genomes of 1000 actinobacteria strains.</title>
        <authorList>
            <person name="Klenk H.-P."/>
        </authorList>
    </citation>
    <scope>NUCLEOTIDE SEQUENCE [LARGE SCALE GENOMIC DNA]</scope>
    <source>
        <strain evidence="3 4">DSM 18662</strain>
    </source>
</reference>
<feature type="region of interest" description="Disordered" evidence="1">
    <location>
        <begin position="1"/>
        <end position="30"/>
    </location>
</feature>
<dbReference type="InterPro" id="IPR009937">
    <property type="entry name" value="Phage_holin_3_6"/>
</dbReference>
<keyword evidence="4" id="KW-1185">Reference proteome</keyword>
<name>A0ABS2RNX8_9ACTN</name>
<sequence length="153" mass="16287">MTDPYTSAPASSRSDATGPGYPPREQDTRSIGDLLGDVTRDLSTLMRQEVALAKAELSQSASRAGKGTGMFVGAGVAGFLVLLFLSVSLWWAIGNQIGRGWAALIVAIIWAIIAAILAMVGKKEMERIRGLQQTTDTLGKIPNALKGNEENNR</sequence>
<feature type="transmembrane region" description="Helical" evidence="2">
    <location>
        <begin position="70"/>
        <end position="93"/>
    </location>
</feature>
<evidence type="ECO:0000256" key="2">
    <source>
        <dbReference type="SAM" id="Phobius"/>
    </source>
</evidence>
<accession>A0ABS2RNX8</accession>
<keyword evidence="2" id="KW-1133">Transmembrane helix</keyword>
<organism evidence="3 4">
    <name type="scientific">Microlunatus panaciterrae</name>
    <dbReference type="NCBI Taxonomy" id="400768"/>
    <lineage>
        <taxon>Bacteria</taxon>
        <taxon>Bacillati</taxon>
        <taxon>Actinomycetota</taxon>
        <taxon>Actinomycetes</taxon>
        <taxon>Propionibacteriales</taxon>
        <taxon>Propionibacteriaceae</taxon>
        <taxon>Microlunatus</taxon>
    </lineage>
</organism>